<dbReference type="PANTHER" id="PTHR30086">
    <property type="entry name" value="ARGININE EXPORTER PROTEIN ARGO"/>
    <property type="match status" value="1"/>
</dbReference>
<name>A0ABS1D6P3_9PROT</name>
<keyword evidence="3 6" id="KW-0812">Transmembrane</keyword>
<feature type="transmembrane region" description="Helical" evidence="6">
    <location>
        <begin position="121"/>
        <end position="143"/>
    </location>
</feature>
<evidence type="ECO:0000313" key="7">
    <source>
        <dbReference type="EMBL" id="MBK1662562.1"/>
    </source>
</evidence>
<dbReference type="Pfam" id="PF01810">
    <property type="entry name" value="LysE"/>
    <property type="match status" value="1"/>
</dbReference>
<keyword evidence="4 6" id="KW-1133">Transmembrane helix</keyword>
<dbReference type="Proteomes" id="UP000697995">
    <property type="component" value="Unassembled WGS sequence"/>
</dbReference>
<evidence type="ECO:0000256" key="1">
    <source>
        <dbReference type="ARBA" id="ARBA00004651"/>
    </source>
</evidence>
<feature type="transmembrane region" description="Helical" evidence="6">
    <location>
        <begin position="6"/>
        <end position="28"/>
    </location>
</feature>
<comment type="caution">
    <text evidence="7">The sequence shown here is derived from an EMBL/GenBank/DDBJ whole genome shotgun (WGS) entry which is preliminary data.</text>
</comment>
<gene>
    <name evidence="7" type="ORF">CKO45_30770</name>
</gene>
<dbReference type="RefSeq" id="WP_133223425.1">
    <property type="nucleotide sequence ID" value="NZ_NRSG01000614.1"/>
</dbReference>
<evidence type="ECO:0000256" key="5">
    <source>
        <dbReference type="ARBA" id="ARBA00023136"/>
    </source>
</evidence>
<dbReference type="EMBL" id="NRSG01000614">
    <property type="protein sequence ID" value="MBK1662562.1"/>
    <property type="molecule type" value="Genomic_DNA"/>
</dbReference>
<keyword evidence="2" id="KW-1003">Cell membrane</keyword>
<evidence type="ECO:0000313" key="8">
    <source>
        <dbReference type="Proteomes" id="UP000697995"/>
    </source>
</evidence>
<dbReference type="PANTHER" id="PTHR30086:SF20">
    <property type="entry name" value="ARGININE EXPORTER PROTEIN ARGO-RELATED"/>
    <property type="match status" value="1"/>
</dbReference>
<evidence type="ECO:0000256" key="3">
    <source>
        <dbReference type="ARBA" id="ARBA00022692"/>
    </source>
</evidence>
<evidence type="ECO:0000256" key="2">
    <source>
        <dbReference type="ARBA" id="ARBA00022475"/>
    </source>
</evidence>
<feature type="transmembrane region" description="Helical" evidence="6">
    <location>
        <begin position="80"/>
        <end position="100"/>
    </location>
</feature>
<evidence type="ECO:0000256" key="6">
    <source>
        <dbReference type="SAM" id="Phobius"/>
    </source>
</evidence>
<organism evidence="7 8">
    <name type="scientific">Paracraurococcus ruber</name>
    <dbReference type="NCBI Taxonomy" id="77675"/>
    <lineage>
        <taxon>Bacteria</taxon>
        <taxon>Pseudomonadati</taxon>
        <taxon>Pseudomonadota</taxon>
        <taxon>Alphaproteobacteria</taxon>
        <taxon>Acetobacterales</taxon>
        <taxon>Roseomonadaceae</taxon>
        <taxon>Paracraurococcus</taxon>
    </lineage>
</organism>
<keyword evidence="8" id="KW-1185">Reference proteome</keyword>
<dbReference type="InterPro" id="IPR001123">
    <property type="entry name" value="LeuE-type"/>
</dbReference>
<evidence type="ECO:0000256" key="4">
    <source>
        <dbReference type="ARBA" id="ARBA00022989"/>
    </source>
</evidence>
<comment type="subcellular location">
    <subcellularLocation>
        <location evidence="1">Cell membrane</location>
        <topology evidence="1">Multi-pass membrane protein</topology>
    </subcellularLocation>
</comment>
<proteinExistence type="predicted"/>
<sequence>MALETWTAFALASLALLLIPGPTILLVIGQSLGAGRQGSRWRGAWRDALPLVGGVALGDLTAMSLSLAGLGALLAASATLFTLLKWAGAAYLVYLGIRLWRAPADAGAAPPPGPRRACRDAYVVTALNPKSIAFFVAFAPQFLDPARPFLPQAALLVATFVGLAALNAMAYALLAGRLSGAVARPAVRRGLNRLGGAMLVGAGLATAAMRRT</sequence>
<feature type="transmembrane region" description="Helical" evidence="6">
    <location>
        <begin position="49"/>
        <end position="74"/>
    </location>
</feature>
<keyword evidence="5 6" id="KW-0472">Membrane</keyword>
<reference evidence="7 8" key="1">
    <citation type="journal article" date="2020" name="Microorganisms">
        <title>Osmotic Adaptation and Compatible Solute Biosynthesis of Phototrophic Bacteria as Revealed from Genome Analyses.</title>
        <authorList>
            <person name="Imhoff J.F."/>
            <person name="Rahn T."/>
            <person name="Kunzel S."/>
            <person name="Keller A."/>
            <person name="Neulinger S.C."/>
        </authorList>
    </citation>
    <scope>NUCLEOTIDE SEQUENCE [LARGE SCALE GENOMIC DNA]</scope>
    <source>
        <strain evidence="7 8">DSM 15382</strain>
    </source>
</reference>
<protein>
    <submittedName>
        <fullName evidence="7">Lysine transporter LysE</fullName>
    </submittedName>
</protein>
<dbReference type="PIRSF" id="PIRSF006324">
    <property type="entry name" value="LeuE"/>
    <property type="match status" value="1"/>
</dbReference>
<feature type="transmembrane region" description="Helical" evidence="6">
    <location>
        <begin position="155"/>
        <end position="178"/>
    </location>
</feature>
<accession>A0ABS1D6P3</accession>